<dbReference type="GO" id="GO:0004813">
    <property type="term" value="F:alanine-tRNA ligase activity"/>
    <property type="evidence" value="ECO:0007669"/>
    <property type="project" value="UniProtKB-EC"/>
</dbReference>
<dbReference type="InterPro" id="IPR045864">
    <property type="entry name" value="aa-tRNA-synth_II/BPL/LPL"/>
</dbReference>
<dbReference type="GO" id="GO:0006419">
    <property type="term" value="P:alanyl-tRNA aminoacylation"/>
    <property type="evidence" value="ECO:0007669"/>
    <property type="project" value="InterPro"/>
</dbReference>
<reference evidence="12" key="1">
    <citation type="submission" date="2017-09" db="EMBL/GenBank/DDBJ databases">
        <title>Depth-based differentiation of microbial function through sediment-hosted aquifers and enrichment of novel symbionts in the deep terrestrial subsurface.</title>
        <authorList>
            <person name="Probst A.J."/>
            <person name="Ladd B."/>
            <person name="Jarett J.K."/>
            <person name="Geller-Mcgrath D.E."/>
            <person name="Sieber C.M.K."/>
            <person name="Emerson J.B."/>
            <person name="Anantharaman K."/>
            <person name="Thomas B.C."/>
            <person name="Malmstrom R."/>
            <person name="Stieglmeier M."/>
            <person name="Klingl A."/>
            <person name="Woyke T."/>
            <person name="Ryan C.M."/>
            <person name="Banfield J.F."/>
        </authorList>
    </citation>
    <scope>NUCLEOTIDE SEQUENCE [LARGE SCALE GENOMIC DNA]</scope>
</reference>
<dbReference type="AlphaFoldDB" id="A0A2H0YPL9"/>
<dbReference type="InterPro" id="IPR018164">
    <property type="entry name" value="Ala-tRNA-synth_IIc_N"/>
</dbReference>
<sequence>MRLDDIRKKFLKYFKDQKHILVTSSSLIPQNDPTVLLTTAGMQQFKPYFTGERDSMIDFKTRRFASVQKCFRTSDINEVGDLDHLTFFEMLGNFSVGDYFKKEAIGYAWVFLTKEIKLGPERLWATYFNGQGRNSKRAKITSDKESLKFWQKFLPKNRICGFGEEANFWGPPGKTGPCGPCTEIHYDLTKKPCEKGEDCLPNCECGRFVEIWNLVLMQYEKTAEAEFVELPRKNIDTGMGLERLAMVINQKGNVFQTDAFSEIIKSIESDPRFGSTGNIAEDAKRLRIVADHFKGTVFLRADEVRFSNKEQGYILRRIFRRACDQYLHPGMDFQKVFQVIISQLKNAYPELAEKKFEIISDCEKEYLNYEKVRNLNISVLLKQLPAQGILSQIASPEGPSSIRITGQAAFQLFSTYGASIDQLKQKGFSFDEMEFEAEMEKHREVSRAGADSKFGGHGLNSAILTDEDRKKITRLHTATHLLQKALIETLGDSIQQEGSDISPERLRFDFKFPTKLTFAQIAKVETIVNEKIEQDLKVSFEEMAIDEALKSGALAFFKEKYPPKVKVYSIGDYSKEICAGPHVASTKELGYFKILSEKSVSAGIRRIKASLD</sequence>
<dbReference type="CDD" id="cd00673">
    <property type="entry name" value="AlaRS_core"/>
    <property type="match status" value="1"/>
</dbReference>
<dbReference type="PANTHER" id="PTHR11777:SF9">
    <property type="entry name" value="ALANINE--TRNA LIGASE, CYTOPLASMIC"/>
    <property type="match status" value="1"/>
</dbReference>
<dbReference type="GO" id="GO:0000049">
    <property type="term" value="F:tRNA binding"/>
    <property type="evidence" value="ECO:0007669"/>
    <property type="project" value="UniProtKB-KW"/>
</dbReference>
<evidence type="ECO:0000313" key="11">
    <source>
        <dbReference type="EMBL" id="PIS40418.1"/>
    </source>
</evidence>
<dbReference type="PRINTS" id="PR00980">
    <property type="entry name" value="TRNASYNTHALA"/>
</dbReference>
<keyword evidence="3" id="KW-0820">tRNA-binding</keyword>
<dbReference type="EMBL" id="PEXW01000071">
    <property type="protein sequence ID" value="PIS40418.1"/>
    <property type="molecule type" value="Genomic_DNA"/>
</dbReference>
<keyword evidence="7" id="KW-0694">RNA-binding</keyword>
<dbReference type="Gene3D" id="3.30.54.20">
    <property type="match status" value="1"/>
</dbReference>
<dbReference type="GO" id="GO:0005829">
    <property type="term" value="C:cytosol"/>
    <property type="evidence" value="ECO:0007669"/>
    <property type="project" value="TreeGrafter"/>
</dbReference>
<dbReference type="Gene3D" id="3.30.930.10">
    <property type="entry name" value="Bira Bifunctional Protein, Domain 2"/>
    <property type="match status" value="1"/>
</dbReference>
<name>A0A2H0YPL9_9BACT</name>
<evidence type="ECO:0000313" key="12">
    <source>
        <dbReference type="Proteomes" id="UP000236845"/>
    </source>
</evidence>
<evidence type="ECO:0000256" key="4">
    <source>
        <dbReference type="ARBA" id="ARBA00022598"/>
    </source>
</evidence>
<dbReference type="GO" id="GO:0002161">
    <property type="term" value="F:aminoacyl-tRNA deacylase activity"/>
    <property type="evidence" value="ECO:0007669"/>
    <property type="project" value="TreeGrafter"/>
</dbReference>
<dbReference type="NCBIfam" id="NF002436">
    <property type="entry name" value="PRK01584.1"/>
    <property type="match status" value="1"/>
</dbReference>
<dbReference type="PANTHER" id="PTHR11777">
    <property type="entry name" value="ALANYL-TRNA SYNTHETASE"/>
    <property type="match status" value="1"/>
</dbReference>
<dbReference type="InterPro" id="IPR002318">
    <property type="entry name" value="Ala-tRNA-lgiase_IIc"/>
</dbReference>
<dbReference type="FunFam" id="3.30.980.10:FF:000004">
    <property type="entry name" value="Alanine--tRNA ligase, cytoplasmic"/>
    <property type="match status" value="1"/>
</dbReference>
<dbReference type="Pfam" id="PF01411">
    <property type="entry name" value="tRNA-synt_2c"/>
    <property type="match status" value="1"/>
</dbReference>
<evidence type="ECO:0000256" key="7">
    <source>
        <dbReference type="ARBA" id="ARBA00022884"/>
    </source>
</evidence>
<dbReference type="InterPro" id="IPR050058">
    <property type="entry name" value="Ala-tRNA_ligase"/>
</dbReference>
<protein>
    <recommendedName>
        <fullName evidence="2">alanine--tRNA ligase</fullName>
        <ecNumber evidence="2">6.1.1.7</ecNumber>
    </recommendedName>
</protein>
<keyword evidence="8" id="KW-0648">Protein biosynthesis</keyword>
<evidence type="ECO:0000256" key="8">
    <source>
        <dbReference type="ARBA" id="ARBA00022917"/>
    </source>
</evidence>
<dbReference type="PROSITE" id="PS50860">
    <property type="entry name" value="AA_TRNA_LIGASE_II_ALA"/>
    <property type="match status" value="1"/>
</dbReference>
<dbReference type="SMART" id="SM00863">
    <property type="entry name" value="tRNA_SAD"/>
    <property type="match status" value="1"/>
</dbReference>
<dbReference type="SUPFAM" id="SSF101353">
    <property type="entry name" value="Putative anticodon-binding domain of alanyl-tRNA synthetase (AlaRS)"/>
    <property type="match status" value="1"/>
</dbReference>
<feature type="domain" description="Alanyl-transfer RNA synthetases family profile" evidence="10">
    <location>
        <begin position="1"/>
        <end position="612"/>
    </location>
</feature>
<keyword evidence="5" id="KW-0547">Nucleotide-binding</keyword>
<evidence type="ECO:0000256" key="2">
    <source>
        <dbReference type="ARBA" id="ARBA00013168"/>
    </source>
</evidence>
<dbReference type="SUPFAM" id="SSF55186">
    <property type="entry name" value="ThrRS/AlaRS common domain"/>
    <property type="match status" value="1"/>
</dbReference>
<keyword evidence="4 11" id="KW-0436">Ligase</keyword>
<dbReference type="Pfam" id="PF07973">
    <property type="entry name" value="tRNA_SAD"/>
    <property type="match status" value="1"/>
</dbReference>
<evidence type="ECO:0000256" key="6">
    <source>
        <dbReference type="ARBA" id="ARBA00022840"/>
    </source>
</evidence>
<keyword evidence="9" id="KW-0030">Aminoacyl-tRNA synthetase</keyword>
<dbReference type="EC" id="6.1.1.7" evidence="2"/>
<keyword evidence="6" id="KW-0067">ATP-binding</keyword>
<comment type="caution">
    <text evidence="11">The sequence shown here is derived from an EMBL/GenBank/DDBJ whole genome shotgun (WGS) entry which is preliminary data.</text>
</comment>
<evidence type="ECO:0000256" key="5">
    <source>
        <dbReference type="ARBA" id="ARBA00022741"/>
    </source>
</evidence>
<dbReference type="Proteomes" id="UP000236845">
    <property type="component" value="Unassembled WGS sequence"/>
</dbReference>
<dbReference type="InterPro" id="IPR018162">
    <property type="entry name" value="Ala-tRNA-ligase_IIc_anticod-bd"/>
</dbReference>
<evidence type="ECO:0000256" key="9">
    <source>
        <dbReference type="ARBA" id="ARBA00023146"/>
    </source>
</evidence>
<dbReference type="GO" id="GO:0005524">
    <property type="term" value="F:ATP binding"/>
    <property type="evidence" value="ECO:0007669"/>
    <property type="project" value="UniProtKB-KW"/>
</dbReference>
<dbReference type="SUPFAM" id="SSF55681">
    <property type="entry name" value="Class II aaRS and biotin synthetases"/>
    <property type="match status" value="1"/>
</dbReference>
<gene>
    <name evidence="11" type="ORF">COT26_03420</name>
</gene>
<evidence type="ECO:0000259" key="10">
    <source>
        <dbReference type="PROSITE" id="PS50860"/>
    </source>
</evidence>
<dbReference type="Gene3D" id="3.30.980.10">
    <property type="entry name" value="Threonyl-trna Synthetase, Chain A, domain 2"/>
    <property type="match status" value="1"/>
</dbReference>
<dbReference type="InterPro" id="IPR012947">
    <property type="entry name" value="tRNA_SAD"/>
</dbReference>
<dbReference type="InterPro" id="IPR018163">
    <property type="entry name" value="Thr/Ala-tRNA-synth_IIc_edit"/>
</dbReference>
<organism evidence="11 12">
    <name type="scientific">Candidatus Kerfeldbacteria bacterium CG08_land_8_20_14_0_20_43_14</name>
    <dbReference type="NCBI Taxonomy" id="2014246"/>
    <lineage>
        <taxon>Bacteria</taxon>
        <taxon>Candidatus Kerfeldiibacteriota</taxon>
    </lineage>
</organism>
<comment type="similarity">
    <text evidence="1">Belongs to the class-II aminoacyl-tRNA synthetase family.</text>
</comment>
<evidence type="ECO:0000256" key="1">
    <source>
        <dbReference type="ARBA" id="ARBA00008226"/>
    </source>
</evidence>
<proteinExistence type="inferred from homology"/>
<dbReference type="InterPro" id="IPR018165">
    <property type="entry name" value="Ala-tRNA-synth_IIc_core"/>
</dbReference>
<accession>A0A2H0YPL9</accession>
<evidence type="ECO:0000256" key="3">
    <source>
        <dbReference type="ARBA" id="ARBA00022555"/>
    </source>
</evidence>